<comment type="caution">
    <text evidence="7">The sequence shown here is derived from an EMBL/GenBank/DDBJ whole genome shotgun (WGS) entry which is preliminary data.</text>
</comment>
<feature type="compositionally biased region" description="Low complexity" evidence="5">
    <location>
        <begin position="697"/>
        <end position="715"/>
    </location>
</feature>
<feature type="region of interest" description="Disordered" evidence="5">
    <location>
        <begin position="686"/>
        <end position="721"/>
    </location>
</feature>
<feature type="compositionally biased region" description="Low complexity" evidence="5">
    <location>
        <begin position="477"/>
        <end position="496"/>
    </location>
</feature>
<gene>
    <name evidence="7" type="ORF">WJX74_011038</name>
</gene>
<dbReference type="GO" id="GO:0032588">
    <property type="term" value="C:trans-Golgi network membrane"/>
    <property type="evidence" value="ECO:0007669"/>
    <property type="project" value="TreeGrafter"/>
</dbReference>
<keyword evidence="3" id="KW-0333">Golgi apparatus</keyword>
<feature type="compositionally biased region" description="Low complexity" evidence="5">
    <location>
        <begin position="428"/>
        <end position="446"/>
    </location>
</feature>
<dbReference type="PANTHER" id="PTHR21514">
    <property type="entry name" value="AP-4 COMPLEX ACCESSORY SUBUNIT TEPSIN"/>
    <property type="match status" value="1"/>
</dbReference>
<proteinExistence type="predicted"/>
<feature type="compositionally biased region" description="Polar residues" evidence="5">
    <location>
        <begin position="512"/>
        <end position="521"/>
    </location>
</feature>
<sequence>MFASLQHRRKLDEATSATDDVTPVYLLEEIWQTIQGSGPDISHAYVEGAHKRLSNKSPVVKQKTLRVIKYVCSKGSSDFKRAIAKHATAIRELTHYKGELDPFKGDAPNQKVREYAKDALDAVFSAIDNSYSASASSSSQLQGRIQGFGSSVGESGMPSSGGISSSSGISSNSYAPAMGSSGTNRYQGFGNPRFENRPSGGAASSARDTASAWVSSGISQVKDLVGNKRPGILRDEERSGYSSDEGGMGSTYRVPGPPPAPTFSSVTAAPTSSTADGSEEERLVESICSRGGLRAQPDREALRLFVESLANLSGAKVAQQLQHKIEHGGWQEILRALCALEAVVQQGSSSSCGECAVHFQSDQSCIQAACKSPQVSVRQRALKVMQLVGGDAAAAAPATAAPAPAANGHQQPVADLLGPDPNGPPAASPASAAAPGPDLLGDLLDPVDQPASATAAPGGMGGLFSGLDIGNGPTPDPRGSQPQGQSQQASKLSQQQPHGDLFGGMNTIVPANGSTSLQQSAPAPGDLFGGLSMAGPTAAPTAAPSTSAAPMLDDLFTTPTPAANGASAGLFSAPTSTSANTSNAPQPSDFLAGLRLHSEPTSSSQAKSQGLASMLDFSMPTPNSLSRGGSAGSQGFPPIQNGGPRQSHAAMPGMSSAGLGGMYGSSQGMSHGMQPAQPGGMQWPQGMGMGMPGGFPGQPQQQPQMQQPGFPGMQPSQHAPNLVYMPGMQAAMYGGPIPGGLPPAQFAYIQRMMGANFQGQGQPQQPPPSYGHGPPAPQRSGSNSSSGAIPADVFGQPSGAGRTVSDLMGREIITKKDTFDFVTDHLDTLKISK</sequence>
<feature type="compositionally biased region" description="Pro residues" evidence="5">
    <location>
        <begin position="764"/>
        <end position="777"/>
    </location>
</feature>
<keyword evidence="8" id="KW-1185">Reference proteome</keyword>
<dbReference type="GO" id="GO:0030136">
    <property type="term" value="C:clathrin-coated vesicle"/>
    <property type="evidence" value="ECO:0007669"/>
    <property type="project" value="UniProtKB-SubCell"/>
</dbReference>
<feature type="region of interest" description="Disordered" evidence="5">
    <location>
        <begin position="400"/>
        <end position="546"/>
    </location>
</feature>
<dbReference type="GO" id="GO:0043130">
    <property type="term" value="F:ubiquitin binding"/>
    <property type="evidence" value="ECO:0007669"/>
    <property type="project" value="InterPro"/>
</dbReference>
<dbReference type="InterPro" id="IPR008942">
    <property type="entry name" value="ENTH_VHS"/>
</dbReference>
<evidence type="ECO:0000313" key="7">
    <source>
        <dbReference type="EMBL" id="KAK9825624.1"/>
    </source>
</evidence>
<feature type="region of interest" description="Disordered" evidence="5">
    <location>
        <begin position="145"/>
        <end position="208"/>
    </location>
</feature>
<dbReference type="Gene3D" id="1.25.40.90">
    <property type="match status" value="1"/>
</dbReference>
<comment type="subcellular location">
    <subcellularLocation>
        <location evidence="1">Cytoplasmic vesicle</location>
        <location evidence="1">Clathrin-coated vesicle</location>
    </subcellularLocation>
    <subcellularLocation>
        <location evidence="2">Golgi apparatus</location>
        <location evidence="2">trans-Golgi network</location>
    </subcellularLocation>
</comment>
<feature type="region of interest" description="Disordered" evidence="5">
    <location>
        <begin position="226"/>
        <end position="281"/>
    </location>
</feature>
<dbReference type="AlphaFoldDB" id="A0AAW1QWS3"/>
<feature type="domain" description="VHS" evidence="6">
    <location>
        <begin position="7"/>
        <end position="142"/>
    </location>
</feature>
<name>A0AAW1QWS3_9CHLO</name>
<dbReference type="EMBL" id="JALJOS010000024">
    <property type="protein sequence ID" value="KAK9825624.1"/>
    <property type="molecule type" value="Genomic_DNA"/>
</dbReference>
<evidence type="ECO:0000256" key="4">
    <source>
        <dbReference type="ARBA" id="ARBA00023329"/>
    </source>
</evidence>
<dbReference type="InterPro" id="IPR039273">
    <property type="entry name" value="TEPSIN"/>
</dbReference>
<evidence type="ECO:0000256" key="5">
    <source>
        <dbReference type="SAM" id="MobiDB-lite"/>
    </source>
</evidence>
<evidence type="ECO:0000259" key="6">
    <source>
        <dbReference type="SMART" id="SM00288"/>
    </source>
</evidence>
<evidence type="ECO:0000256" key="2">
    <source>
        <dbReference type="ARBA" id="ARBA00004601"/>
    </source>
</evidence>
<dbReference type="CDD" id="cd03572">
    <property type="entry name" value="ENTH_like_Tepsin"/>
    <property type="match status" value="1"/>
</dbReference>
<feature type="region of interest" description="Disordered" evidence="5">
    <location>
        <begin position="757"/>
        <end position="805"/>
    </location>
</feature>
<dbReference type="InterPro" id="IPR013809">
    <property type="entry name" value="ENTH"/>
</dbReference>
<feature type="compositionally biased region" description="Gly residues" evidence="5">
    <location>
        <begin position="687"/>
        <end position="696"/>
    </location>
</feature>
<dbReference type="SUPFAM" id="SSF48464">
    <property type="entry name" value="ENTH/VHS domain"/>
    <property type="match status" value="1"/>
</dbReference>
<dbReference type="Proteomes" id="UP001438707">
    <property type="component" value="Unassembled WGS sequence"/>
</dbReference>
<feature type="compositionally biased region" description="Low complexity" evidence="5">
    <location>
        <begin position="262"/>
        <end position="275"/>
    </location>
</feature>
<dbReference type="Pfam" id="PF01417">
    <property type="entry name" value="ENTH"/>
    <property type="match status" value="1"/>
</dbReference>
<evidence type="ECO:0000256" key="3">
    <source>
        <dbReference type="ARBA" id="ARBA00023034"/>
    </source>
</evidence>
<protein>
    <recommendedName>
        <fullName evidence="6">VHS domain-containing protein</fullName>
    </recommendedName>
</protein>
<keyword evidence="4" id="KW-0968">Cytoplasmic vesicle</keyword>
<reference evidence="7 8" key="1">
    <citation type="journal article" date="2024" name="Nat. Commun.">
        <title>Phylogenomics reveals the evolutionary origins of lichenization in chlorophyte algae.</title>
        <authorList>
            <person name="Puginier C."/>
            <person name="Libourel C."/>
            <person name="Otte J."/>
            <person name="Skaloud P."/>
            <person name="Haon M."/>
            <person name="Grisel S."/>
            <person name="Petersen M."/>
            <person name="Berrin J.G."/>
            <person name="Delaux P.M."/>
            <person name="Dal Grande F."/>
            <person name="Keller J."/>
        </authorList>
    </citation>
    <scope>NUCLEOTIDE SEQUENCE [LARGE SCALE GENOMIC DNA]</scope>
    <source>
        <strain evidence="7 8">SAG 2145</strain>
    </source>
</reference>
<feature type="compositionally biased region" description="Low complexity" evidence="5">
    <location>
        <begin position="536"/>
        <end position="546"/>
    </location>
</feature>
<dbReference type="SMART" id="SM00288">
    <property type="entry name" value="VHS"/>
    <property type="match status" value="1"/>
</dbReference>
<dbReference type="GO" id="GO:0035091">
    <property type="term" value="F:phosphatidylinositol binding"/>
    <property type="evidence" value="ECO:0007669"/>
    <property type="project" value="InterPro"/>
</dbReference>
<feature type="compositionally biased region" description="Low complexity" evidence="5">
    <location>
        <begin position="153"/>
        <end position="173"/>
    </location>
</feature>
<dbReference type="InterPro" id="IPR002014">
    <property type="entry name" value="VHS_dom"/>
</dbReference>
<dbReference type="InterPro" id="IPR035802">
    <property type="entry name" value="ENTH/VHS_tepsin"/>
</dbReference>
<accession>A0AAW1QWS3</accession>
<evidence type="ECO:0000313" key="8">
    <source>
        <dbReference type="Proteomes" id="UP001438707"/>
    </source>
</evidence>
<dbReference type="PANTHER" id="PTHR21514:SF0">
    <property type="entry name" value="AP-4 COMPLEX ACCESSORY SUBUNIT TEPSIN"/>
    <property type="match status" value="1"/>
</dbReference>
<organism evidence="7 8">
    <name type="scientific">Apatococcus lobatus</name>
    <dbReference type="NCBI Taxonomy" id="904363"/>
    <lineage>
        <taxon>Eukaryota</taxon>
        <taxon>Viridiplantae</taxon>
        <taxon>Chlorophyta</taxon>
        <taxon>core chlorophytes</taxon>
        <taxon>Trebouxiophyceae</taxon>
        <taxon>Chlorellales</taxon>
        <taxon>Chlorellaceae</taxon>
        <taxon>Apatococcus</taxon>
    </lineage>
</organism>
<feature type="region of interest" description="Disordered" evidence="5">
    <location>
        <begin position="615"/>
        <end position="653"/>
    </location>
</feature>
<evidence type="ECO:0000256" key="1">
    <source>
        <dbReference type="ARBA" id="ARBA00004132"/>
    </source>
</evidence>